<comment type="caution">
    <text evidence="2">The sequence shown here is derived from an EMBL/GenBank/DDBJ whole genome shotgun (WGS) entry which is preliminary data.</text>
</comment>
<dbReference type="AlphaFoldDB" id="A0A5B0NH56"/>
<organism evidence="2 3">
    <name type="scientific">Puccinia graminis f. sp. tritici</name>
    <dbReference type="NCBI Taxonomy" id="56615"/>
    <lineage>
        <taxon>Eukaryota</taxon>
        <taxon>Fungi</taxon>
        <taxon>Dikarya</taxon>
        <taxon>Basidiomycota</taxon>
        <taxon>Pucciniomycotina</taxon>
        <taxon>Pucciniomycetes</taxon>
        <taxon>Pucciniales</taxon>
        <taxon>Pucciniaceae</taxon>
        <taxon>Puccinia</taxon>
    </lineage>
</organism>
<reference evidence="2 3" key="1">
    <citation type="submission" date="2019-05" db="EMBL/GenBank/DDBJ databases">
        <title>Emergence of the Ug99 lineage of the wheat stem rust pathogen through somatic hybridization.</title>
        <authorList>
            <person name="Li F."/>
            <person name="Upadhyaya N.M."/>
            <person name="Sperschneider J."/>
            <person name="Matny O."/>
            <person name="Nguyen-Phuc H."/>
            <person name="Mago R."/>
            <person name="Raley C."/>
            <person name="Miller M.E."/>
            <person name="Silverstein K.A.T."/>
            <person name="Henningsen E."/>
            <person name="Hirsch C.D."/>
            <person name="Visser B."/>
            <person name="Pretorius Z.A."/>
            <person name="Steffenson B.J."/>
            <person name="Schwessinger B."/>
            <person name="Dodds P.N."/>
            <person name="Figueroa M."/>
        </authorList>
    </citation>
    <scope>NUCLEOTIDE SEQUENCE [LARGE SCALE GENOMIC DNA]</scope>
    <source>
        <strain evidence="2 3">Ug99</strain>
    </source>
</reference>
<name>A0A5B0NH56_PUCGR</name>
<proteinExistence type="predicted"/>
<evidence type="ECO:0000313" key="2">
    <source>
        <dbReference type="EMBL" id="KAA1088645.1"/>
    </source>
</evidence>
<gene>
    <name evidence="2" type="ORF">PGTUg99_013441</name>
</gene>
<evidence type="ECO:0000313" key="3">
    <source>
        <dbReference type="Proteomes" id="UP000325313"/>
    </source>
</evidence>
<protein>
    <submittedName>
        <fullName evidence="2">Uncharacterized protein</fullName>
    </submittedName>
</protein>
<evidence type="ECO:0000256" key="1">
    <source>
        <dbReference type="SAM" id="MobiDB-lite"/>
    </source>
</evidence>
<feature type="region of interest" description="Disordered" evidence="1">
    <location>
        <begin position="1"/>
        <end position="20"/>
    </location>
</feature>
<sequence length="77" mass="8852">MDTFSIFSSVPSRKSRIQSQQTPRTILRLNLDFASARFEFSVRLDQWFIHLDNFGLGAFVLLSLPCHLGLRTPPPLF</sequence>
<accession>A0A5B0NH56</accession>
<dbReference type="Proteomes" id="UP000325313">
    <property type="component" value="Unassembled WGS sequence"/>
</dbReference>
<dbReference type="EMBL" id="VDEP01000405">
    <property type="protein sequence ID" value="KAA1088645.1"/>
    <property type="molecule type" value="Genomic_DNA"/>
</dbReference>